<dbReference type="EMBL" id="CM039175">
    <property type="protein sequence ID" value="KAH9734230.1"/>
    <property type="molecule type" value="Genomic_DNA"/>
</dbReference>
<organism evidence="1 2">
    <name type="scientific">Citrus sinensis</name>
    <name type="common">Sweet orange</name>
    <name type="synonym">Citrus aurantium var. sinensis</name>
    <dbReference type="NCBI Taxonomy" id="2711"/>
    <lineage>
        <taxon>Eukaryota</taxon>
        <taxon>Viridiplantae</taxon>
        <taxon>Streptophyta</taxon>
        <taxon>Embryophyta</taxon>
        <taxon>Tracheophyta</taxon>
        <taxon>Spermatophyta</taxon>
        <taxon>Magnoliopsida</taxon>
        <taxon>eudicotyledons</taxon>
        <taxon>Gunneridae</taxon>
        <taxon>Pentapetalae</taxon>
        <taxon>rosids</taxon>
        <taxon>malvids</taxon>
        <taxon>Sapindales</taxon>
        <taxon>Rutaceae</taxon>
        <taxon>Aurantioideae</taxon>
        <taxon>Citrus</taxon>
    </lineage>
</organism>
<accession>A0ACB8JR13</accession>
<evidence type="ECO:0000313" key="1">
    <source>
        <dbReference type="EMBL" id="KAH9734230.1"/>
    </source>
</evidence>
<dbReference type="Proteomes" id="UP000829398">
    <property type="component" value="Chromosome 6"/>
</dbReference>
<comment type="caution">
    <text evidence="1">The sequence shown here is derived from an EMBL/GenBank/DDBJ whole genome shotgun (WGS) entry which is preliminary data.</text>
</comment>
<protein>
    <submittedName>
        <fullName evidence="1">Ribonuclease H protein</fullName>
    </submittedName>
</protein>
<gene>
    <name evidence="1" type="ORF">KPL71_017296</name>
</gene>
<proteinExistence type="predicted"/>
<sequence length="1736" mass="197814">MDFEKAEPPPLKDDRSTKKARFRSQGANGDNPVTLSFKDKLMESQRTIVEDPINEDGALDFEPEDIMVEHGINMPSISFSPKIHAQLVRPWQYAVVVKLLGKSIGYRALCNRLGALWNSTTGFNVIDLENNYFLIRFKSNKDMEFVLTQGPWTLMGHYLIVQPWSPQFDSSKEECDSVIVWIRLPGMALHYYHKRILRMIGQVIGNVVRVDYNTESATRGKFARIAVEVSLSKPLVSQFLLDGKVQKVEYENLPFICFSCGKYGHYYEACPDRVMRNETMGEKGLGGEKTTTAAAPGKDAGRDDQNELKFGPWMVVSRKGKQRVNTGKELIRDLNHDHRNNFGSSSRFEVLDSDMAGEIDKEANCEGFVPNLDPHGPTNNLNRHKLRPKKQLSFKKSPPPMQPTRTIRNQKIAIPDIQPASSPMQNLQVPRDLNQDHANQPNLPTHVFAHTSLNPLFHTAISFPTATNINPMSTPSNPTELLSSNTVVAETPQPPGEPPDTGTFEVNENAEDDSNDSDFMHESGDGNSDSTEDDVSLDDENDINLDHEPRISGCKADDFIMNNGFSRSHRIEATGFSGGIWILWHEAFVIKVVLNHKQFVHMQIVENNNFVSWVTAVYASPNPVLRRHLWVHLNHIAKSVQGPWIVGGDFNAIMYASERKGGSQYGSGVCKLFRQWFHSNKLHDLHYKGPRYTWARGNLYKRLDRVICNDNWFRTFTEGSVLHLPKVESDHRPLLARFVSEEKCKHGPKPFRFLAAWITTKDFADFVATRWNSNVPYIAAAQTFTSEVIQWNMDCFGNIFHKKMRLLARLGGIQRALEVYDSKSLHRLEWKLRRELEEVLHHEELLWLQKSRKEWLSSGDRNTSFFHRKTITRRKKNQITAIQDDSGQWLYNSDDIKKHAGEFFSTLYTSDMSGSHPYTLTGCFPPIDADMLHMLRGYMAIKVDLEKAYDRLSWSFIFNTLNETGLPLDLIQVTMECITTARMNVLWNGELTEDFVPSRGIRQGDPISPYIFVLCIERLSHGISKAVADGVWKPMRLSRNGIPLSHLFFANDLLLLAEASSDQARIVNSVLEDFCISSGAKINRTKTQLFFSKNIHNCEASCIGNFLGFTITKDLGKYLGMPLLHSRVTMNTYHDIVDKVEKRLSGWNASQLSLAGRITLTQSVLQAIPVYTMQTSEIPAGVINKINQICKRFIWSGSNENRKMSLIDWDKVCQPKLCGGLGLKNLGMMNKALMMKLAWGLVSEPTSLWCRVLYTKYGVADSDFPLGLPTRSGSHLWKSIGKVWSDTLKGLQWNIGNGRRVRFWLDCWVTKHKPLSSYALAPIPVESLMNLIVDFVDANGNWRWDSFEHLLPNCIILRIAAVQPPMEGKGDDKFFWANSQRGDFSVKFAYMAITKNEIGIEHSRWNIAWKWKGPPRVQTFIWLALHDRLKTKAEIGRRHIHIDWTCDHCGVASETTLHVLRDCFMAKRLWNQLLPSEWRQVFFSSNLLDWLTLNLRSNQCMENGLEWSCMFGVAIWRLWFWRNQYQFNKVSTDSIRMAQDVLIRAEEITSSNKSGLNSPTRKVEKWIGWQPPVWPLCKLNSDGACKRNGGSFAGGILRNSNGDWVSGFAMNIGYCSVIVAELWGVYQGLVMAWNHGIRWLLVEVDSQCVVQMLNNLEEMTNEYSPLVSSIKELIHRNWHISVNHVYREANFATDSIANYASDLPIGLHNLSSPPACVIPFLLHDMYGVAHPRIVSL</sequence>
<keyword evidence="2" id="KW-1185">Reference proteome</keyword>
<name>A0ACB8JR13_CITSI</name>
<evidence type="ECO:0000313" key="2">
    <source>
        <dbReference type="Proteomes" id="UP000829398"/>
    </source>
</evidence>
<reference evidence="2" key="1">
    <citation type="journal article" date="2023" name="Hortic. Res.">
        <title>A chromosome-level phased genome enabling allele-level studies in sweet orange: a case study on citrus Huanglongbing tolerance.</title>
        <authorList>
            <person name="Wu B."/>
            <person name="Yu Q."/>
            <person name="Deng Z."/>
            <person name="Duan Y."/>
            <person name="Luo F."/>
            <person name="Gmitter F. Jr."/>
        </authorList>
    </citation>
    <scope>NUCLEOTIDE SEQUENCE [LARGE SCALE GENOMIC DNA]</scope>
    <source>
        <strain evidence="2">cv. Valencia</strain>
    </source>
</reference>